<proteinExistence type="predicted"/>
<dbReference type="Proteomes" id="UP000055702">
    <property type="component" value="Unassembled WGS sequence"/>
</dbReference>
<dbReference type="PANTHER" id="PTHR12154:SF4">
    <property type="entry name" value="UDP-N-ACETYLGLUCOSAMINE TRANSFERASE SUBUNIT ALG14 HOMOLOG"/>
    <property type="match status" value="1"/>
</dbReference>
<dbReference type="GO" id="GO:0004577">
    <property type="term" value="F:N-acetylglucosaminyldiphosphodolichol N-acetylglucosaminyltransferase activity"/>
    <property type="evidence" value="ECO:0007669"/>
    <property type="project" value="TreeGrafter"/>
</dbReference>
<dbReference type="InterPro" id="IPR013969">
    <property type="entry name" value="Oligosacch_biosynth_Alg14"/>
</dbReference>
<keyword evidence="3" id="KW-0256">Endoplasmic reticulum</keyword>
<dbReference type="RefSeq" id="WP_059744179.1">
    <property type="nucleotide sequence ID" value="NZ_JBOZOX010000008.1"/>
</dbReference>
<comment type="subcellular location">
    <subcellularLocation>
        <location evidence="1">Endoplasmic reticulum membrane</location>
        <topology evidence="1">Single-pass membrane protein</topology>
    </subcellularLocation>
</comment>
<dbReference type="AlphaFoldDB" id="A0A106C3F0"/>
<dbReference type="PANTHER" id="PTHR12154">
    <property type="entry name" value="GLYCOSYL TRANSFERASE-RELATED"/>
    <property type="match status" value="1"/>
</dbReference>
<name>A0A106C3F0_SHEFR</name>
<evidence type="ECO:0000256" key="1">
    <source>
        <dbReference type="ARBA" id="ARBA00004389"/>
    </source>
</evidence>
<evidence type="ECO:0000256" key="2">
    <source>
        <dbReference type="ARBA" id="ARBA00022692"/>
    </source>
</evidence>
<dbReference type="NCBIfam" id="NF041549">
    <property type="entry name" value="PssD"/>
    <property type="match status" value="1"/>
</dbReference>
<dbReference type="Pfam" id="PF08660">
    <property type="entry name" value="Alg14"/>
    <property type="match status" value="1"/>
</dbReference>
<organism evidence="6">
    <name type="scientific">Shewanella frigidimarina</name>
    <dbReference type="NCBI Taxonomy" id="56812"/>
    <lineage>
        <taxon>Bacteria</taxon>
        <taxon>Pseudomonadati</taxon>
        <taxon>Pseudomonadota</taxon>
        <taxon>Gammaproteobacteria</taxon>
        <taxon>Alteromonadales</taxon>
        <taxon>Shewanellaceae</taxon>
        <taxon>Shewanella</taxon>
    </lineage>
</organism>
<reference evidence="6 7" key="1">
    <citation type="submission" date="2016-01" db="EMBL/GenBank/DDBJ databases">
        <title>Draft genome of the antarctic isolate Shewanella frigidimarina Ag06-30.</title>
        <authorList>
            <person name="Parmeciano Di Noto G."/>
            <person name="Vazquez S."/>
            <person name="Mac Cormack W."/>
            <person name="Iriarte A."/>
            <person name="Quiroga C."/>
        </authorList>
    </citation>
    <scope>NUCLEOTIDE SEQUENCE [LARGE SCALE GENOMIC DNA]</scope>
    <source>
        <strain evidence="6 7">Ag06-30</strain>
    </source>
</reference>
<evidence type="ECO:0000256" key="5">
    <source>
        <dbReference type="ARBA" id="ARBA00023136"/>
    </source>
</evidence>
<keyword evidence="2" id="KW-0812">Transmembrane</keyword>
<comment type="caution">
    <text evidence="6">The sequence shown here is derived from an EMBL/GenBank/DDBJ whole genome shotgun (WGS) entry which is preliminary data.</text>
</comment>
<evidence type="ECO:0000313" key="7">
    <source>
        <dbReference type="Proteomes" id="UP000055702"/>
    </source>
</evidence>
<evidence type="ECO:0000313" key="6">
    <source>
        <dbReference type="EMBL" id="KVX03523.1"/>
    </source>
</evidence>
<dbReference type="Gene3D" id="3.40.50.2000">
    <property type="entry name" value="Glycogen Phosphorylase B"/>
    <property type="match status" value="1"/>
</dbReference>
<keyword evidence="5" id="KW-0472">Membrane</keyword>
<sequence>MSDKVVLVIYGRGGHQEQMRRLLNQLKKASPEMKFVSIADVPDTLGAVKHLECPEPRDKFSRWGTPLKVPYSALITLIQCIRLSFKHEISGIVSTGPGMAVLPSILFRLLSKQVIYIESWSRFYSGSLTGRFMYYIANVFYVQNKSMLAIFPKAKYSGRL</sequence>
<gene>
    <name evidence="6" type="ORF">AWJ07_02905</name>
</gene>
<evidence type="ECO:0008006" key="8">
    <source>
        <dbReference type="Google" id="ProtNLM"/>
    </source>
</evidence>
<evidence type="ECO:0000256" key="4">
    <source>
        <dbReference type="ARBA" id="ARBA00022989"/>
    </source>
</evidence>
<dbReference type="EMBL" id="LRDC01000001">
    <property type="protein sequence ID" value="KVX03523.1"/>
    <property type="molecule type" value="Genomic_DNA"/>
</dbReference>
<keyword evidence="4" id="KW-1133">Transmembrane helix</keyword>
<dbReference type="GO" id="GO:0006488">
    <property type="term" value="P:dolichol-linked oligosaccharide biosynthetic process"/>
    <property type="evidence" value="ECO:0007669"/>
    <property type="project" value="InterPro"/>
</dbReference>
<accession>A0A106C3F0</accession>
<evidence type="ECO:0000256" key="3">
    <source>
        <dbReference type="ARBA" id="ARBA00022824"/>
    </source>
</evidence>
<protein>
    <recommendedName>
        <fullName evidence="8">Polysaccharide biosynthesis protein</fullName>
    </recommendedName>
</protein>